<feature type="transmembrane region" description="Helical" evidence="5">
    <location>
        <begin position="110"/>
        <end position="132"/>
    </location>
</feature>
<feature type="transmembrane region" description="Helical" evidence="5">
    <location>
        <begin position="290"/>
        <end position="313"/>
    </location>
</feature>
<evidence type="ECO:0000256" key="2">
    <source>
        <dbReference type="ARBA" id="ARBA00022692"/>
    </source>
</evidence>
<reference evidence="6" key="1">
    <citation type="journal article" date="2014" name="Int. J. Syst. Evol. Microbiol.">
        <title>Complete genome sequence of Corynebacterium casei LMG S-19264T (=DSM 44701T), isolated from a smear-ripened cheese.</title>
        <authorList>
            <consortium name="US DOE Joint Genome Institute (JGI-PGF)"/>
            <person name="Walter F."/>
            <person name="Albersmeier A."/>
            <person name="Kalinowski J."/>
            <person name="Ruckert C."/>
        </authorList>
    </citation>
    <scope>NUCLEOTIDE SEQUENCE</scope>
    <source>
        <strain evidence="6">JCM 19831</strain>
    </source>
</reference>
<dbReference type="InterPro" id="IPR038665">
    <property type="entry name" value="Voltage-dep_anion_channel_sf"/>
</dbReference>
<gene>
    <name evidence="6" type="primary">tehA</name>
    <name evidence="6" type="ORF">GCM10007977_029180</name>
</gene>
<feature type="transmembrane region" description="Helical" evidence="5">
    <location>
        <begin position="228"/>
        <end position="251"/>
    </location>
</feature>
<organism evidence="6 7">
    <name type="scientific">Dactylosporangium sucinum</name>
    <dbReference type="NCBI Taxonomy" id="1424081"/>
    <lineage>
        <taxon>Bacteria</taxon>
        <taxon>Bacillati</taxon>
        <taxon>Actinomycetota</taxon>
        <taxon>Actinomycetes</taxon>
        <taxon>Micromonosporales</taxon>
        <taxon>Micromonosporaceae</taxon>
        <taxon>Dactylosporangium</taxon>
    </lineage>
</organism>
<keyword evidence="3 5" id="KW-1133">Transmembrane helix</keyword>
<comment type="subcellular location">
    <subcellularLocation>
        <location evidence="1">Membrane</location>
        <topology evidence="1">Multi-pass membrane protein</topology>
    </subcellularLocation>
</comment>
<dbReference type="Proteomes" id="UP000642070">
    <property type="component" value="Unassembled WGS sequence"/>
</dbReference>
<dbReference type="GO" id="GO:0005886">
    <property type="term" value="C:plasma membrane"/>
    <property type="evidence" value="ECO:0007669"/>
    <property type="project" value="TreeGrafter"/>
</dbReference>
<feature type="transmembrane region" description="Helical" evidence="5">
    <location>
        <begin position="12"/>
        <end position="34"/>
    </location>
</feature>
<keyword evidence="2 5" id="KW-0812">Transmembrane</keyword>
<feature type="transmembrane region" description="Helical" evidence="5">
    <location>
        <begin position="170"/>
        <end position="192"/>
    </location>
</feature>
<dbReference type="InterPro" id="IPR004695">
    <property type="entry name" value="SLAC1/Mae1/Ssu1/TehA"/>
</dbReference>
<dbReference type="InterPro" id="IPR052951">
    <property type="entry name" value="Tellurite_res_ion_channel"/>
</dbReference>
<protein>
    <submittedName>
        <fullName evidence="6">Tellurite resistance protein TehA</fullName>
    </submittedName>
</protein>
<dbReference type="RefSeq" id="WP_190250343.1">
    <property type="nucleotide sequence ID" value="NZ_BMPI01000012.1"/>
</dbReference>
<dbReference type="Pfam" id="PF03595">
    <property type="entry name" value="SLAC1"/>
    <property type="match status" value="1"/>
</dbReference>
<evidence type="ECO:0000256" key="5">
    <source>
        <dbReference type="SAM" id="Phobius"/>
    </source>
</evidence>
<evidence type="ECO:0000256" key="3">
    <source>
        <dbReference type="ARBA" id="ARBA00022989"/>
    </source>
</evidence>
<evidence type="ECO:0000313" key="7">
    <source>
        <dbReference type="Proteomes" id="UP000642070"/>
    </source>
</evidence>
<feature type="transmembrane region" description="Helical" evidence="5">
    <location>
        <begin position="144"/>
        <end position="164"/>
    </location>
</feature>
<dbReference type="PANTHER" id="PTHR37955:SF1">
    <property type="entry name" value="DEP DOMAIN-CONTAINING PROTEIN"/>
    <property type="match status" value="1"/>
</dbReference>
<accession>A0A917WT86</accession>
<proteinExistence type="predicted"/>
<evidence type="ECO:0000256" key="1">
    <source>
        <dbReference type="ARBA" id="ARBA00004141"/>
    </source>
</evidence>
<dbReference type="EMBL" id="BMPI01000012">
    <property type="protein sequence ID" value="GGM26200.1"/>
    <property type="molecule type" value="Genomic_DNA"/>
</dbReference>
<feature type="transmembrane region" description="Helical" evidence="5">
    <location>
        <begin position="85"/>
        <end position="104"/>
    </location>
</feature>
<feature type="transmembrane region" description="Helical" evidence="5">
    <location>
        <begin position="258"/>
        <end position="278"/>
    </location>
</feature>
<keyword evidence="7" id="KW-1185">Reference proteome</keyword>
<name>A0A917WT86_9ACTN</name>
<dbReference type="Gene3D" id="1.50.10.150">
    <property type="entry name" value="Voltage-dependent anion channel"/>
    <property type="match status" value="1"/>
</dbReference>
<dbReference type="AlphaFoldDB" id="A0A917WT86"/>
<dbReference type="GO" id="GO:0046583">
    <property type="term" value="F:monoatomic cation efflux transmembrane transporter activity"/>
    <property type="evidence" value="ECO:0007669"/>
    <property type="project" value="TreeGrafter"/>
</dbReference>
<feature type="transmembrane region" description="Helical" evidence="5">
    <location>
        <begin position="46"/>
        <end position="64"/>
    </location>
</feature>
<evidence type="ECO:0000313" key="6">
    <source>
        <dbReference type="EMBL" id="GGM26200.1"/>
    </source>
</evidence>
<dbReference type="PANTHER" id="PTHR37955">
    <property type="entry name" value="TELLURITE RESISTANCE PROTEIN TEHA"/>
    <property type="match status" value="1"/>
</dbReference>
<keyword evidence="4 5" id="KW-0472">Membrane</keyword>
<comment type="caution">
    <text evidence="6">The sequence shown here is derived from an EMBL/GenBank/DDBJ whole genome shotgun (WGS) entry which is preliminary data.</text>
</comment>
<evidence type="ECO:0000256" key="4">
    <source>
        <dbReference type="ARBA" id="ARBA00023136"/>
    </source>
</evidence>
<reference evidence="6" key="2">
    <citation type="submission" date="2020-09" db="EMBL/GenBank/DDBJ databases">
        <authorList>
            <person name="Sun Q."/>
            <person name="Ohkuma M."/>
        </authorList>
    </citation>
    <scope>NUCLEOTIDE SEQUENCE</scope>
    <source>
        <strain evidence="6">JCM 19831</strain>
    </source>
</reference>
<sequence length="326" mass="34687">MSTPTTGSHAGITPNLFGIAYGTAGLAVGWRYAAQTGLAPALVSDILFAIAALAWLALLAGYVAQVPRRPGRWRAELAHPGYGPFVSLIPIVGMLLAIGLLPSSPAAGRWLLGVFIVATIAVAGWMTGQWVIEGLKPEQLHPGYVLPAVAGGLIAAIGAALAGWPGLARTFFGLGLLSWLFIESIIVSRLYLRGPLPPPLRPTLAIEAAPPALAGLAYLAITHGTVDAVAFALGGYTLLAVLVQVRLIGLYRKLPFTLGFWAFAFPYAAVATFTLHWIEYARPPGYRIWSWIVILAISAFIAALAVQSVVTLARHRLPRERLRLTH</sequence>